<dbReference type="PANTHER" id="PTHR43265:SF1">
    <property type="entry name" value="ESTERASE ESTD"/>
    <property type="match status" value="1"/>
</dbReference>
<gene>
    <name evidence="2" type="ORF">ACFOZ4_16905</name>
</gene>
<dbReference type="EC" id="3.4.-.-" evidence="2"/>
<evidence type="ECO:0000256" key="1">
    <source>
        <dbReference type="SAM" id="Phobius"/>
    </source>
</evidence>
<feature type="transmembrane region" description="Helical" evidence="1">
    <location>
        <begin position="396"/>
        <end position="416"/>
    </location>
</feature>
<protein>
    <submittedName>
        <fullName evidence="2">Alpha/beta hydrolase family protein</fullName>
        <ecNumber evidence="2">3.4.-.-</ecNumber>
    </submittedName>
</protein>
<evidence type="ECO:0000313" key="2">
    <source>
        <dbReference type="EMBL" id="MFC4132287.1"/>
    </source>
</evidence>
<sequence>MTLLALGAGGPYATPAAAAPGVDVAATVVSFEGDDGVVLHGTVVAPAASAVRRPAMVMLQGAGNRGQQALRADAEAFARQGVVVLLYDKRTDGYSLLQRDYSVLAGDALAGLRTLRARHDVDPARLGLWAASEGAFVAPLAATRSADVKFVITVGAVGVAPAVQTRWQWGQYLHHRGVSGSLAYAMREPSFQTIIAAGMFPEAGFDPAPAWRGVRQPVLAEWGELDYDAMPELSSQTIQRALSSGGNTHVTVRRVPGVRHTLHLTANGGFDHLDALPADYGRYEAAWIDRMPETTTGTDQDPDVPTVAPLPWYGSTWLQAAGFSLLLVGFAGYPLTAGVRRFRGRRGAPPVRRPARWLAAAGLATALAAPAYLFFMMATAANVIGPVILGRTLPWLVLHLLAVGTVAAAATTLVSWRRRRTEVAPAERVRLGLLVTAGLTFVPLAVYWGLLLP</sequence>
<comment type="caution">
    <text evidence="2">The sequence shown here is derived from an EMBL/GenBank/DDBJ whole genome shotgun (WGS) entry which is preliminary data.</text>
</comment>
<dbReference type="GO" id="GO:0016787">
    <property type="term" value="F:hydrolase activity"/>
    <property type="evidence" value="ECO:0007669"/>
    <property type="project" value="UniProtKB-KW"/>
</dbReference>
<feature type="transmembrane region" description="Helical" evidence="1">
    <location>
        <begin position="317"/>
        <end position="336"/>
    </location>
</feature>
<keyword evidence="1" id="KW-1133">Transmembrane helix</keyword>
<dbReference type="Gene3D" id="3.40.50.1820">
    <property type="entry name" value="alpha/beta hydrolase"/>
    <property type="match status" value="1"/>
</dbReference>
<organism evidence="2 3">
    <name type="scientific">Hamadaea flava</name>
    <dbReference type="NCBI Taxonomy" id="1742688"/>
    <lineage>
        <taxon>Bacteria</taxon>
        <taxon>Bacillati</taxon>
        <taxon>Actinomycetota</taxon>
        <taxon>Actinomycetes</taxon>
        <taxon>Micromonosporales</taxon>
        <taxon>Micromonosporaceae</taxon>
        <taxon>Hamadaea</taxon>
    </lineage>
</organism>
<dbReference type="InterPro" id="IPR029058">
    <property type="entry name" value="AB_hydrolase_fold"/>
</dbReference>
<name>A0ABV8LMQ4_9ACTN</name>
<keyword evidence="1" id="KW-0812">Transmembrane</keyword>
<reference evidence="3" key="1">
    <citation type="journal article" date="2019" name="Int. J. Syst. Evol. Microbiol.">
        <title>The Global Catalogue of Microorganisms (GCM) 10K type strain sequencing project: providing services to taxonomists for standard genome sequencing and annotation.</title>
        <authorList>
            <consortium name="The Broad Institute Genomics Platform"/>
            <consortium name="The Broad Institute Genome Sequencing Center for Infectious Disease"/>
            <person name="Wu L."/>
            <person name="Ma J."/>
        </authorList>
    </citation>
    <scope>NUCLEOTIDE SEQUENCE [LARGE SCALE GENOMIC DNA]</scope>
    <source>
        <strain evidence="3">CGMCC 4.7289</strain>
    </source>
</reference>
<dbReference type="InterPro" id="IPR053145">
    <property type="entry name" value="AB_hydrolase_Est10"/>
</dbReference>
<keyword evidence="1" id="KW-0472">Membrane</keyword>
<dbReference type="SUPFAM" id="SSF53474">
    <property type="entry name" value="alpha/beta-Hydrolases"/>
    <property type="match status" value="1"/>
</dbReference>
<keyword evidence="3" id="KW-1185">Reference proteome</keyword>
<evidence type="ECO:0000313" key="3">
    <source>
        <dbReference type="Proteomes" id="UP001595816"/>
    </source>
</evidence>
<dbReference type="PANTHER" id="PTHR43265">
    <property type="entry name" value="ESTERASE ESTD"/>
    <property type="match status" value="1"/>
</dbReference>
<feature type="transmembrane region" description="Helical" evidence="1">
    <location>
        <begin position="428"/>
        <end position="450"/>
    </location>
</feature>
<dbReference type="EMBL" id="JBHSAY010000009">
    <property type="protein sequence ID" value="MFC4132287.1"/>
    <property type="molecule type" value="Genomic_DNA"/>
</dbReference>
<dbReference type="Proteomes" id="UP001595816">
    <property type="component" value="Unassembled WGS sequence"/>
</dbReference>
<keyword evidence="2" id="KW-0378">Hydrolase</keyword>
<proteinExistence type="predicted"/>
<feature type="transmembrane region" description="Helical" evidence="1">
    <location>
        <begin position="357"/>
        <end position="384"/>
    </location>
</feature>
<accession>A0ABV8LMQ4</accession>